<reference evidence="2" key="1">
    <citation type="journal article" date="2018" name="Environ. Microbiol.">
        <title>Sporulation capability and amylosome conservation among diverse human colonic and rumen isolates of the keystone starch-degrader Ruminococcus bromii.</title>
        <authorList>
            <person name="Mukhopadhya I."/>
            <person name="Morais S."/>
            <person name="Laverde-Gomez J."/>
            <person name="Sheridan P.O."/>
            <person name="Walker A.W."/>
            <person name="Kelly W."/>
            <person name="Klieve A.V."/>
            <person name="Ouwerkerk D."/>
            <person name="Duncan S.H."/>
            <person name="Louis P."/>
            <person name="Koropatkin N."/>
            <person name="Cockburn D."/>
            <person name="Kibler R."/>
            <person name="Cooper P.J."/>
            <person name="Sandoval C."/>
            <person name="Crost E."/>
            <person name="Juge N."/>
            <person name="Bayer E.A."/>
            <person name="Flint H.J."/>
        </authorList>
    </citation>
    <scope>NUCLEOTIDE SEQUENCE [LARGE SCALE GENOMIC DNA]</scope>
    <source>
        <strain evidence="2">ATCC 27255</strain>
    </source>
</reference>
<proteinExistence type="predicted"/>
<evidence type="ECO:0000313" key="2">
    <source>
        <dbReference type="EMBL" id="PKD32576.1"/>
    </source>
</evidence>
<dbReference type="AlphaFoldDB" id="A0A2N0V002"/>
<dbReference type="Pfam" id="PF14353">
    <property type="entry name" value="CpXC"/>
    <property type="match status" value="1"/>
</dbReference>
<comment type="caution">
    <text evidence="2">The sequence shown here is derived from an EMBL/GenBank/DDBJ whole genome shotgun (WGS) entry which is preliminary data.</text>
</comment>
<dbReference type="Proteomes" id="UP000233425">
    <property type="component" value="Unassembled WGS sequence"/>
</dbReference>
<dbReference type="InterPro" id="IPR025682">
    <property type="entry name" value="CpXC_dom"/>
</dbReference>
<dbReference type="EMBL" id="NNSR01000023">
    <property type="protein sequence ID" value="PKD32576.1"/>
    <property type="molecule type" value="Genomic_DNA"/>
</dbReference>
<keyword evidence="3" id="KW-1185">Reference proteome</keyword>
<sequence>MPEKKITKAIVCPMCGEMSKADVYTSINPSVTKGVRRRALDGELFAWKCPSCGYSARLTYPILYNDMKNRFMVYFIPKIDHFQLCDNELEEKYSNLRNISKRIVPSFNSFKEKIFIFESGLDDMSVELTKLAISQTVSKKLGGAEIHDGYLSMYDRERNTMGFTYFTGEKHTPYVQTARLEIYVKSKKIVDSLAYKDKKLKGFLKIDREWAENILYRYKRMKHIEKLNKLKE</sequence>
<name>A0A2N0V002_9FIRM</name>
<dbReference type="RefSeq" id="WP_101028370.1">
    <property type="nucleotide sequence ID" value="NZ_CABMMZ010000023.1"/>
</dbReference>
<accession>A0A2N0V002</accession>
<evidence type="ECO:0000259" key="1">
    <source>
        <dbReference type="Pfam" id="PF14353"/>
    </source>
</evidence>
<protein>
    <recommendedName>
        <fullName evidence="1">CpXC domain-containing protein</fullName>
    </recommendedName>
</protein>
<feature type="domain" description="CpXC" evidence="1">
    <location>
        <begin position="10"/>
        <end position="130"/>
    </location>
</feature>
<organism evidence="2 3">
    <name type="scientific">Ruminococcus bromii</name>
    <dbReference type="NCBI Taxonomy" id="40518"/>
    <lineage>
        <taxon>Bacteria</taxon>
        <taxon>Bacillati</taxon>
        <taxon>Bacillota</taxon>
        <taxon>Clostridia</taxon>
        <taxon>Eubacteriales</taxon>
        <taxon>Oscillospiraceae</taxon>
        <taxon>Ruminococcus</taxon>
    </lineage>
</organism>
<gene>
    <name evidence="2" type="ORF">RBATCC27255_00232</name>
</gene>
<evidence type="ECO:0000313" key="3">
    <source>
        <dbReference type="Proteomes" id="UP000233425"/>
    </source>
</evidence>